<accession>A0A501WT91</accession>
<keyword evidence="2" id="KW-1185">Reference proteome</keyword>
<name>A0A501WT91_9RHOB</name>
<dbReference type="Proteomes" id="UP000319255">
    <property type="component" value="Unassembled WGS sequence"/>
</dbReference>
<dbReference type="OrthoDB" id="7871827at2"/>
<protein>
    <submittedName>
        <fullName evidence="1">Uncharacterized protein</fullName>
    </submittedName>
</protein>
<dbReference type="RefSeq" id="WP_140453081.1">
    <property type="nucleotide sequence ID" value="NZ_VFRP01000003.1"/>
</dbReference>
<dbReference type="AlphaFoldDB" id="A0A501WT91"/>
<dbReference type="EMBL" id="VFRP01000003">
    <property type="protein sequence ID" value="TPE52598.1"/>
    <property type="molecule type" value="Genomic_DNA"/>
</dbReference>
<reference evidence="1 2" key="1">
    <citation type="submission" date="2019-06" db="EMBL/GenBank/DDBJ databases">
        <title>A novel bacterium of genus Amaricoccus, isolated from marine sediment.</title>
        <authorList>
            <person name="Huang H."/>
            <person name="Mo K."/>
            <person name="Hu Y."/>
        </authorList>
    </citation>
    <scope>NUCLEOTIDE SEQUENCE [LARGE SCALE GENOMIC DNA]</scope>
    <source>
        <strain evidence="1 2">HB172011</strain>
    </source>
</reference>
<proteinExistence type="predicted"/>
<comment type="caution">
    <text evidence="1">The sequence shown here is derived from an EMBL/GenBank/DDBJ whole genome shotgun (WGS) entry which is preliminary data.</text>
</comment>
<evidence type="ECO:0000313" key="1">
    <source>
        <dbReference type="EMBL" id="TPE52598.1"/>
    </source>
</evidence>
<gene>
    <name evidence="1" type="ORF">FJM51_05310</name>
</gene>
<evidence type="ECO:0000313" key="2">
    <source>
        <dbReference type="Proteomes" id="UP000319255"/>
    </source>
</evidence>
<organism evidence="1 2">
    <name type="scientific">Amaricoccus solimangrovi</name>
    <dbReference type="NCBI Taxonomy" id="2589815"/>
    <lineage>
        <taxon>Bacteria</taxon>
        <taxon>Pseudomonadati</taxon>
        <taxon>Pseudomonadota</taxon>
        <taxon>Alphaproteobacteria</taxon>
        <taxon>Rhodobacterales</taxon>
        <taxon>Paracoccaceae</taxon>
        <taxon>Amaricoccus</taxon>
    </lineage>
</organism>
<sequence>MAVSTPCAPPARLTAGDSWVWEIADPADYPSAQFVLSYALAPLSGGAVVTIEAEAPSPVAVAFRFGATATASLAPGRWRWSLVAADLALDLRATLASGVLEVLADPLASGDTRTAARRILEAIDATIAGKVTKDAQSYAIEGRTISRIPLPELMAARTRYAAIVRREDGSGPISYRPMRFADDV</sequence>